<dbReference type="HOGENOM" id="CLU_1966433_0_0_4"/>
<proteinExistence type="predicted"/>
<name>A0A0E1W256_BURPE</name>
<feature type="region of interest" description="Disordered" evidence="1">
    <location>
        <begin position="86"/>
        <end position="127"/>
    </location>
</feature>
<accession>A0A0E1W256</accession>
<evidence type="ECO:0000256" key="1">
    <source>
        <dbReference type="SAM" id="MobiDB-lite"/>
    </source>
</evidence>
<gene>
    <name evidence="2" type="ORF">BURPS1710A_1242</name>
</gene>
<protein>
    <submittedName>
        <fullName evidence="2">Uncharacterized protein</fullName>
    </submittedName>
</protein>
<reference evidence="2" key="1">
    <citation type="submission" date="2009-05" db="EMBL/GenBank/DDBJ databases">
        <authorList>
            <person name="Harkins D.M."/>
            <person name="DeShazer D."/>
            <person name="Woods D.E."/>
            <person name="Brinkac L.M."/>
            <person name="Brown K.A."/>
            <person name="Hung G.C."/>
            <person name="Tuanyok A."/>
            <person name="Zhang B."/>
            <person name="Nierman W.C."/>
        </authorList>
    </citation>
    <scope>NUCLEOTIDE SEQUENCE [LARGE SCALE GENOMIC DNA]</scope>
    <source>
        <strain evidence="2">1710a</strain>
    </source>
</reference>
<dbReference type="EMBL" id="CM000832">
    <property type="protein sequence ID" value="EET06361.1"/>
    <property type="molecule type" value="Genomic_DNA"/>
</dbReference>
<feature type="compositionally biased region" description="Low complexity" evidence="1">
    <location>
        <begin position="114"/>
        <end position="127"/>
    </location>
</feature>
<organism evidence="2">
    <name type="scientific">Burkholderia pseudomallei 1710a</name>
    <dbReference type="NCBI Taxonomy" id="320371"/>
    <lineage>
        <taxon>Bacteria</taxon>
        <taxon>Pseudomonadati</taxon>
        <taxon>Pseudomonadota</taxon>
        <taxon>Betaproteobacteria</taxon>
        <taxon>Burkholderiales</taxon>
        <taxon>Burkholderiaceae</taxon>
        <taxon>Burkholderia</taxon>
        <taxon>pseudomallei group</taxon>
    </lineage>
</organism>
<sequence length="127" mass="13714">MNRRRAHAPRILDAPRNRPIQPSGGRFGKRAIDGAIAHRRLRRAASCRDGPLHDSCGAMPCHAAPSTENSRSANGRAGYCARLRTNRSAIRETPPARFASRRSPEPVSPRRAARATAFQAAASPAAI</sequence>
<evidence type="ECO:0000313" key="2">
    <source>
        <dbReference type="EMBL" id="EET06361.1"/>
    </source>
</evidence>
<dbReference type="AlphaFoldDB" id="A0A0E1W256"/>
<dbReference type="Proteomes" id="UP000001812">
    <property type="component" value="Chromosome I"/>
</dbReference>
<feature type="region of interest" description="Disordered" evidence="1">
    <location>
        <begin position="1"/>
        <end position="32"/>
    </location>
</feature>